<keyword evidence="3" id="KW-1185">Reference proteome</keyword>
<dbReference type="PANTHER" id="PTHR28047:SF5">
    <property type="entry name" value="PROTEIN DCG1"/>
    <property type="match status" value="1"/>
</dbReference>
<accession>A8LRZ3</accession>
<protein>
    <submittedName>
        <fullName evidence="2">Hydantoin racemase</fullName>
    </submittedName>
</protein>
<dbReference type="EMBL" id="CP000830">
    <property type="protein sequence ID" value="ABV92700.1"/>
    <property type="molecule type" value="Genomic_DNA"/>
</dbReference>
<proteinExistence type="inferred from homology"/>
<dbReference type="AlphaFoldDB" id="A8LRZ3"/>
<evidence type="ECO:0000313" key="3">
    <source>
        <dbReference type="Proteomes" id="UP000006833"/>
    </source>
</evidence>
<dbReference type="OrthoDB" id="9791723at2"/>
<name>A8LRZ3_DINSH</name>
<organism evidence="2 3">
    <name type="scientific">Dinoroseobacter shibae (strain DSM 16493 / NCIMB 14021 / DFL 12)</name>
    <dbReference type="NCBI Taxonomy" id="398580"/>
    <lineage>
        <taxon>Bacteria</taxon>
        <taxon>Pseudomonadati</taxon>
        <taxon>Pseudomonadota</taxon>
        <taxon>Alphaproteobacteria</taxon>
        <taxon>Rhodobacterales</taxon>
        <taxon>Roseobacteraceae</taxon>
        <taxon>Dinoroseobacter</taxon>
    </lineage>
</organism>
<dbReference type="KEGG" id="dsh:Dshi_0955"/>
<dbReference type="STRING" id="398580.Dshi_0955"/>
<evidence type="ECO:0000313" key="2">
    <source>
        <dbReference type="EMBL" id="ABV92700.1"/>
    </source>
</evidence>
<dbReference type="GO" id="GO:0047661">
    <property type="term" value="F:amino-acid racemase activity"/>
    <property type="evidence" value="ECO:0007669"/>
    <property type="project" value="InterPro"/>
</dbReference>
<gene>
    <name evidence="2" type="ordered locus">Dshi_0955</name>
</gene>
<dbReference type="RefSeq" id="WP_012177632.1">
    <property type="nucleotide sequence ID" value="NC_009952.1"/>
</dbReference>
<dbReference type="eggNOG" id="COG4126">
    <property type="taxonomic scope" value="Bacteria"/>
</dbReference>
<dbReference type="InterPro" id="IPR053714">
    <property type="entry name" value="Iso_Racemase_Enz_sf"/>
</dbReference>
<dbReference type="HOGENOM" id="CLU_053002_0_1_5"/>
<dbReference type="InterPro" id="IPR052186">
    <property type="entry name" value="Hydantoin_racemase-like"/>
</dbReference>
<dbReference type="Proteomes" id="UP000006833">
    <property type="component" value="Chromosome"/>
</dbReference>
<dbReference type="InterPro" id="IPR015942">
    <property type="entry name" value="Asp/Glu/hydantoin_racemase"/>
</dbReference>
<reference evidence="3" key="1">
    <citation type="journal article" date="2010" name="ISME J.">
        <title>The complete genome sequence of the algal symbiont Dinoroseobacter shibae: a hitchhiker's guide to life in the sea.</title>
        <authorList>
            <person name="Wagner-Dobler I."/>
            <person name="Ballhausen B."/>
            <person name="Berger M."/>
            <person name="Brinkhoff T."/>
            <person name="Buchholz I."/>
            <person name="Bunk B."/>
            <person name="Cypionka H."/>
            <person name="Daniel R."/>
            <person name="Drepper T."/>
            <person name="Gerdts G."/>
            <person name="Hahnke S."/>
            <person name="Han C."/>
            <person name="Jahn D."/>
            <person name="Kalhoefer D."/>
            <person name="Kiss H."/>
            <person name="Klenk H.P."/>
            <person name="Kyrpides N."/>
            <person name="Liebl W."/>
            <person name="Liesegang H."/>
            <person name="Meincke L."/>
            <person name="Pati A."/>
            <person name="Petersen J."/>
            <person name="Piekarski T."/>
            <person name="Pommerenke C."/>
            <person name="Pradella S."/>
            <person name="Pukall R."/>
            <person name="Rabus R."/>
            <person name="Stackebrandt E."/>
            <person name="Thole S."/>
            <person name="Thompson L."/>
            <person name="Tielen P."/>
            <person name="Tomasch J."/>
            <person name="von Jan M."/>
            <person name="Wanphrut N."/>
            <person name="Wichels A."/>
            <person name="Zech H."/>
            <person name="Simon M."/>
        </authorList>
    </citation>
    <scope>NUCLEOTIDE SEQUENCE [LARGE SCALE GENOMIC DNA]</scope>
    <source>
        <strain evidence="3">DSM 16493 / NCIMB 14021 / DFL 12</strain>
    </source>
</reference>
<dbReference type="Gene3D" id="3.40.50.12500">
    <property type="match status" value="1"/>
</dbReference>
<comment type="similarity">
    <text evidence="1">Belongs to the HyuE racemase family.</text>
</comment>
<sequence>MRLLVINPNTSRGVTNRIREAADAMALPGDRFTTLCPAYGPELIVTEQDAALARQAVVDTVRGFKGPCDGIVLASFGNTGADPVRALRPSIPVVGIASAAFATARALGGPFGIVTFGKGLVPGLQAKVDEAGLSDALLGISCVAGEEFGDPGEVQTRFRSELEALCADMHQRGARSIVMGGGPLAGMARSLAPTCPIPIIDGTQAAISLIRAVAAPRGDHEPRRAAAPAET</sequence>
<dbReference type="PANTHER" id="PTHR28047">
    <property type="entry name" value="PROTEIN DCG1"/>
    <property type="match status" value="1"/>
</dbReference>
<evidence type="ECO:0000256" key="1">
    <source>
        <dbReference type="ARBA" id="ARBA00038414"/>
    </source>
</evidence>
<dbReference type="Pfam" id="PF01177">
    <property type="entry name" value="Asp_Glu_race"/>
    <property type="match status" value="1"/>
</dbReference>